<evidence type="ECO:0000313" key="3">
    <source>
        <dbReference type="Proteomes" id="UP000002296"/>
    </source>
</evidence>
<dbReference type="PANTHER" id="PTHR39668:SF2">
    <property type="match status" value="1"/>
</dbReference>
<name>Q4E580_TRYCC</name>
<dbReference type="InParanoid" id="Q4E580"/>
<reference evidence="2 3" key="1">
    <citation type="journal article" date="2005" name="Science">
        <title>The genome sequence of Trypanosoma cruzi, etiologic agent of Chagas disease.</title>
        <authorList>
            <person name="El-Sayed N.M."/>
            <person name="Myler P.J."/>
            <person name="Bartholomeu D.C."/>
            <person name="Nilsson D."/>
            <person name="Aggarwal G."/>
            <person name="Tran A.N."/>
            <person name="Ghedin E."/>
            <person name="Worthey E.A."/>
            <person name="Delcher A.L."/>
            <person name="Blandin G."/>
            <person name="Westenberger S.J."/>
            <person name="Caler E."/>
            <person name="Cerqueira G.C."/>
            <person name="Branche C."/>
            <person name="Haas B."/>
            <person name="Anupama A."/>
            <person name="Arner E."/>
            <person name="Aslund L."/>
            <person name="Attipoe P."/>
            <person name="Bontempi E."/>
            <person name="Bringaud F."/>
            <person name="Burton P."/>
            <person name="Cadag E."/>
            <person name="Campbell D.A."/>
            <person name="Carrington M."/>
            <person name="Crabtree J."/>
            <person name="Darban H."/>
            <person name="da Silveira J.F."/>
            <person name="de Jong P."/>
            <person name="Edwards K."/>
            <person name="Englund P.T."/>
            <person name="Fazelina G."/>
            <person name="Feldblyum T."/>
            <person name="Ferella M."/>
            <person name="Frasch A.C."/>
            <person name="Gull K."/>
            <person name="Horn D."/>
            <person name="Hou L."/>
            <person name="Huang Y."/>
            <person name="Kindlund E."/>
            <person name="Klingbeil M."/>
            <person name="Kluge S."/>
            <person name="Koo H."/>
            <person name="Lacerda D."/>
            <person name="Levin M.J."/>
            <person name="Lorenzi H."/>
            <person name="Louie T."/>
            <person name="Machado C.R."/>
            <person name="McCulloch R."/>
            <person name="McKenna A."/>
            <person name="Mizuno Y."/>
            <person name="Mottram J.C."/>
            <person name="Nelson S."/>
            <person name="Ochaya S."/>
            <person name="Osoegawa K."/>
            <person name="Pai G."/>
            <person name="Parsons M."/>
            <person name="Pentony M."/>
            <person name="Pettersson U."/>
            <person name="Pop M."/>
            <person name="Ramirez J.L."/>
            <person name="Rinta J."/>
            <person name="Robertson L."/>
            <person name="Salzberg S.L."/>
            <person name="Sanchez D.O."/>
            <person name="Seyler A."/>
            <person name="Sharma R."/>
            <person name="Shetty J."/>
            <person name="Simpson A.J."/>
            <person name="Sisk E."/>
            <person name="Tammi M.T."/>
            <person name="Tarleton R."/>
            <person name="Teixeira S."/>
            <person name="Van Aken S."/>
            <person name="Vogt C."/>
            <person name="Ward P.N."/>
            <person name="Wickstead B."/>
            <person name="Wortman J."/>
            <person name="White O."/>
            <person name="Fraser C.M."/>
            <person name="Stuart K.D."/>
            <person name="Andersson B."/>
        </authorList>
    </citation>
    <scope>NUCLEOTIDE SEQUENCE [LARGE SCALE GENOMIC DNA]</scope>
    <source>
        <strain evidence="2 3">CL Brener</strain>
    </source>
</reference>
<protein>
    <submittedName>
        <fullName evidence="2">Uncharacterized protein</fullName>
    </submittedName>
</protein>
<sequence>MSGKVYAYIAFSFLNAVTAFLIAWLMHIRINSFAIVAVLNEWNLDEKAMACRNAGLMYLVLAVGLFLHSSYKQHRTRAVEQQRDEAEATNMQEKVPLLYSTALQVDETMPRHGSVRFTSGYGSSNSS</sequence>
<dbReference type="AlphaFoldDB" id="Q4E580"/>
<dbReference type="GeneID" id="3554813"/>
<keyword evidence="3" id="KW-1185">Reference proteome</keyword>
<keyword evidence="1" id="KW-1133">Transmembrane helix</keyword>
<dbReference type="KEGG" id="tcr:506559.480"/>
<comment type="caution">
    <text evidence="2">The sequence shown here is derived from an EMBL/GenBank/DDBJ whole genome shotgun (WGS) entry which is preliminary data.</text>
</comment>
<dbReference type="PANTHER" id="PTHR39668">
    <property type="entry name" value="HYPOTHETICAL TRANSMEMBRANE PROTEIN L6586.03-RELATED"/>
    <property type="match status" value="1"/>
</dbReference>
<feature type="transmembrane region" description="Helical" evidence="1">
    <location>
        <begin position="47"/>
        <end position="67"/>
    </location>
</feature>
<keyword evidence="1" id="KW-0812">Transmembrane</keyword>
<proteinExistence type="predicted"/>
<gene>
    <name evidence="2" type="ORF">Tc00.1047053506559.480</name>
</gene>
<dbReference type="eggNOG" id="ENOG502SFVT">
    <property type="taxonomic scope" value="Eukaryota"/>
</dbReference>
<feature type="transmembrane region" description="Helical" evidence="1">
    <location>
        <begin position="5"/>
        <end position="27"/>
    </location>
</feature>
<dbReference type="RefSeq" id="XP_821813.1">
    <property type="nucleotide sequence ID" value="XM_816720.1"/>
</dbReference>
<dbReference type="OMA" id="WLMHIRI"/>
<accession>Q4E580</accession>
<organism evidence="2 3">
    <name type="scientific">Trypanosoma cruzi (strain CL Brener)</name>
    <dbReference type="NCBI Taxonomy" id="353153"/>
    <lineage>
        <taxon>Eukaryota</taxon>
        <taxon>Discoba</taxon>
        <taxon>Euglenozoa</taxon>
        <taxon>Kinetoplastea</taxon>
        <taxon>Metakinetoplastina</taxon>
        <taxon>Trypanosomatida</taxon>
        <taxon>Trypanosomatidae</taxon>
        <taxon>Trypanosoma</taxon>
        <taxon>Schizotrypanum</taxon>
    </lineage>
</organism>
<dbReference type="Proteomes" id="UP000002296">
    <property type="component" value="Unassembled WGS sequence"/>
</dbReference>
<dbReference type="EMBL" id="AAHK01000006">
    <property type="protein sequence ID" value="EAN99962.1"/>
    <property type="molecule type" value="Genomic_DNA"/>
</dbReference>
<evidence type="ECO:0000256" key="1">
    <source>
        <dbReference type="SAM" id="Phobius"/>
    </source>
</evidence>
<keyword evidence="1" id="KW-0472">Membrane</keyword>
<dbReference type="PaxDb" id="353153-Q4E580"/>
<evidence type="ECO:0000313" key="2">
    <source>
        <dbReference type="EMBL" id="EAN99962.1"/>
    </source>
</evidence>